<organism evidence="1 2">
    <name type="scientific">Empedobacter falsenii</name>
    <dbReference type="NCBI Taxonomy" id="343874"/>
    <lineage>
        <taxon>Bacteria</taxon>
        <taxon>Pseudomonadati</taxon>
        <taxon>Bacteroidota</taxon>
        <taxon>Flavobacteriia</taxon>
        <taxon>Flavobacteriales</taxon>
        <taxon>Weeksellaceae</taxon>
        <taxon>Empedobacter</taxon>
    </lineage>
</organism>
<keyword evidence="2" id="KW-1185">Reference proteome</keyword>
<evidence type="ECO:0000313" key="2">
    <source>
        <dbReference type="Proteomes" id="UP000510643"/>
    </source>
</evidence>
<dbReference type="EMBL" id="CP040908">
    <property type="protein sequence ID" value="QLL59285.1"/>
    <property type="molecule type" value="Genomic_DNA"/>
</dbReference>
<dbReference type="GeneID" id="78402760"/>
<name>A0A7H9DW38_9FLAO</name>
<gene>
    <name evidence="1" type="ORF">FH779_14840</name>
</gene>
<accession>A0A7H9DW38</accession>
<protein>
    <submittedName>
        <fullName evidence="1">Uncharacterized protein</fullName>
    </submittedName>
</protein>
<proteinExistence type="predicted"/>
<dbReference type="Proteomes" id="UP000510643">
    <property type="component" value="Chromosome"/>
</dbReference>
<dbReference type="RefSeq" id="WP_180905252.1">
    <property type="nucleotide sequence ID" value="NZ_CP040908.1"/>
</dbReference>
<dbReference type="AlphaFoldDB" id="A0A7H9DW38"/>
<sequence length="196" mass="23337">MKNLYILFLFILFVQCEQPSNQSAKGWEKKNEIKADSVFKDENVNEVIEQAIDITKSNHIPIRTISLFFAKEKFYLYISSTGQDCSIGNYYTLPITIQNTDYTILLDKNEVLDEYIDISNLNYIPLDKEKITFCCEIKGYAFRFHKDEEGKYQLRELEHFYNYTDDFVLEEDKKYFPIQYEEIPEPEPFIHPNDVK</sequence>
<reference evidence="1 2" key="1">
    <citation type="submission" date="2019-06" db="EMBL/GenBank/DDBJ databases">
        <title>Emergence of pandrug resistant Empedobacter falsenii in China.</title>
        <authorList>
            <person name="Dong N."/>
            <person name="Chen S."/>
            <person name="Zhang R."/>
        </authorList>
    </citation>
    <scope>NUCLEOTIDE SEQUENCE [LARGE SCALE GENOMIC DNA]</scope>
    <source>
        <strain evidence="1 2">1681-1</strain>
    </source>
</reference>
<dbReference type="KEGG" id="efal:FH779_14840"/>
<evidence type="ECO:0000313" key="1">
    <source>
        <dbReference type="EMBL" id="QLL59285.1"/>
    </source>
</evidence>